<organism evidence="2 3">
    <name type="scientific">Candidatus Doudnabacteria bacterium CG10_big_fil_rev_8_21_14_0_10_41_10</name>
    <dbReference type="NCBI Taxonomy" id="1974551"/>
    <lineage>
        <taxon>Bacteria</taxon>
        <taxon>Candidatus Doudnaibacteriota</taxon>
    </lineage>
</organism>
<keyword evidence="1" id="KW-0812">Transmembrane</keyword>
<feature type="transmembrane region" description="Helical" evidence="1">
    <location>
        <begin position="106"/>
        <end position="125"/>
    </location>
</feature>
<feature type="transmembrane region" description="Helical" evidence="1">
    <location>
        <begin position="196"/>
        <end position="213"/>
    </location>
</feature>
<accession>A0A2H0VC55</accession>
<feature type="transmembrane region" description="Helical" evidence="1">
    <location>
        <begin position="131"/>
        <end position="153"/>
    </location>
</feature>
<gene>
    <name evidence="2" type="ORF">COT91_05230</name>
</gene>
<protein>
    <recommendedName>
        <fullName evidence="4">Metal-dependent hydrolase</fullName>
    </recommendedName>
</protein>
<comment type="caution">
    <text evidence="2">The sequence shown here is derived from an EMBL/GenBank/DDBJ whole genome shotgun (WGS) entry which is preliminary data.</text>
</comment>
<dbReference type="Pfam" id="PF04307">
    <property type="entry name" value="YdjM"/>
    <property type="match status" value="1"/>
</dbReference>
<evidence type="ECO:0000256" key="1">
    <source>
        <dbReference type="SAM" id="Phobius"/>
    </source>
</evidence>
<evidence type="ECO:0000313" key="3">
    <source>
        <dbReference type="Proteomes" id="UP000230557"/>
    </source>
</evidence>
<keyword evidence="1" id="KW-0472">Membrane</keyword>
<evidence type="ECO:0008006" key="4">
    <source>
        <dbReference type="Google" id="ProtNLM"/>
    </source>
</evidence>
<keyword evidence="1" id="KW-1133">Transmembrane helix</keyword>
<evidence type="ECO:0000313" key="2">
    <source>
        <dbReference type="EMBL" id="PIR96698.1"/>
    </source>
</evidence>
<dbReference type="AlphaFoldDB" id="A0A2H0VC55"/>
<name>A0A2H0VC55_9BACT</name>
<sequence>MSLRYVYFKKIILRSKIQLFYILSFKFYFFMLPTGHFAAGYLTSTFTLSSLINLYPAVNDPKFLALGLFASVAPDLDEFYAFYVAKGFWFKKKDKAIIHRNYLSHAPLLHLFVGLASFVVGLVANSSDLQLYAILYIVGTWTHFFFDSFFYGVKWLWPFSNNLYAFRKPGEDMAKIEASGFFSYWIGFLKLYVRDLVFYLEALVIVVAVSAYLY</sequence>
<reference evidence="3" key="1">
    <citation type="submission" date="2017-09" db="EMBL/GenBank/DDBJ databases">
        <title>Depth-based differentiation of microbial function through sediment-hosted aquifers and enrichment of novel symbionts in the deep terrestrial subsurface.</title>
        <authorList>
            <person name="Probst A.J."/>
            <person name="Ladd B."/>
            <person name="Jarett J.K."/>
            <person name="Geller-Mcgrath D.E."/>
            <person name="Sieber C.M.K."/>
            <person name="Emerson J.B."/>
            <person name="Anantharaman K."/>
            <person name="Thomas B.C."/>
            <person name="Malmstrom R."/>
            <person name="Stieglmeier M."/>
            <person name="Klingl A."/>
            <person name="Woyke T."/>
            <person name="Ryan C.M."/>
            <person name="Banfield J.F."/>
        </authorList>
    </citation>
    <scope>NUCLEOTIDE SEQUENCE [LARGE SCALE GENOMIC DNA]</scope>
</reference>
<feature type="transmembrane region" description="Helical" evidence="1">
    <location>
        <begin position="20"/>
        <end position="43"/>
    </location>
</feature>
<dbReference type="Proteomes" id="UP000230557">
    <property type="component" value="Unassembled WGS sequence"/>
</dbReference>
<dbReference type="EMBL" id="PFAJ01000069">
    <property type="protein sequence ID" value="PIR96698.1"/>
    <property type="molecule type" value="Genomic_DNA"/>
</dbReference>
<proteinExistence type="predicted"/>
<dbReference type="InterPro" id="IPR007404">
    <property type="entry name" value="YdjM-like"/>
</dbReference>